<evidence type="ECO:0000313" key="5">
    <source>
        <dbReference type="EMBL" id="KEK21338.1"/>
    </source>
</evidence>
<gene>
    <name evidence="5" type="ORF">BAMA_00790</name>
</gene>
<evidence type="ECO:0000256" key="1">
    <source>
        <dbReference type="ARBA" id="ARBA00023015"/>
    </source>
</evidence>
<dbReference type="PROSITE" id="PS00552">
    <property type="entry name" value="HTH_MERR_1"/>
    <property type="match status" value="1"/>
</dbReference>
<dbReference type="AlphaFoldDB" id="A0A073KGA6"/>
<feature type="domain" description="HTH merR-type" evidence="4">
    <location>
        <begin position="1"/>
        <end position="68"/>
    </location>
</feature>
<dbReference type="OrthoDB" id="9806513at2"/>
<dbReference type="GO" id="GO:0003677">
    <property type="term" value="F:DNA binding"/>
    <property type="evidence" value="ECO:0007669"/>
    <property type="project" value="UniProtKB-KW"/>
</dbReference>
<keyword evidence="1" id="KW-0805">Transcription regulation</keyword>
<dbReference type="Proteomes" id="UP000027822">
    <property type="component" value="Unassembled WGS sequence"/>
</dbReference>
<name>A0A073KGA6_9BACI</name>
<keyword evidence="3" id="KW-0804">Transcription</keyword>
<dbReference type="eggNOG" id="COG0789">
    <property type="taxonomic scope" value="Bacteria"/>
</dbReference>
<dbReference type="PROSITE" id="PS50937">
    <property type="entry name" value="HTH_MERR_2"/>
    <property type="match status" value="1"/>
</dbReference>
<dbReference type="PANTHER" id="PTHR30204:SF94">
    <property type="entry name" value="HEAVY METAL-DEPENDENT TRANSCRIPTIONAL REGULATOR HI_0293-RELATED"/>
    <property type="match status" value="1"/>
</dbReference>
<dbReference type="InterPro" id="IPR047057">
    <property type="entry name" value="MerR_fam"/>
</dbReference>
<dbReference type="PRINTS" id="PR00040">
    <property type="entry name" value="HTHMERR"/>
</dbReference>
<dbReference type="GO" id="GO:0003700">
    <property type="term" value="F:DNA-binding transcription factor activity"/>
    <property type="evidence" value="ECO:0007669"/>
    <property type="project" value="InterPro"/>
</dbReference>
<reference evidence="5 6" key="1">
    <citation type="submission" date="2014-06" db="EMBL/GenBank/DDBJ databases">
        <title>Draft genome sequence of Bacillus manliponensis JCM 15802 (MCCC 1A00708).</title>
        <authorList>
            <person name="Lai Q."/>
            <person name="Liu Y."/>
            <person name="Shao Z."/>
        </authorList>
    </citation>
    <scope>NUCLEOTIDE SEQUENCE [LARGE SCALE GENOMIC DNA]</scope>
    <source>
        <strain evidence="5 6">JCM 15802</strain>
    </source>
</reference>
<dbReference type="SUPFAM" id="SSF46955">
    <property type="entry name" value="Putative DNA-binding domain"/>
    <property type="match status" value="1"/>
</dbReference>
<accession>A0A073KGA6</accession>
<dbReference type="EMBL" id="JOTN01000001">
    <property type="protein sequence ID" value="KEK21338.1"/>
    <property type="molecule type" value="Genomic_DNA"/>
</dbReference>
<dbReference type="InterPro" id="IPR000551">
    <property type="entry name" value="MerR-type_HTH_dom"/>
</dbReference>
<comment type="caution">
    <text evidence="5">The sequence shown here is derived from an EMBL/GenBank/DDBJ whole genome shotgun (WGS) entry which is preliminary data.</text>
</comment>
<dbReference type="InterPro" id="IPR009061">
    <property type="entry name" value="DNA-bd_dom_put_sf"/>
</dbReference>
<dbReference type="PANTHER" id="PTHR30204">
    <property type="entry name" value="REDOX-CYCLING DRUG-SENSING TRANSCRIPTIONAL ACTIVATOR SOXR"/>
    <property type="match status" value="1"/>
</dbReference>
<dbReference type="RefSeq" id="WP_034635080.1">
    <property type="nucleotide sequence ID" value="NZ_CBCSJC010000002.1"/>
</dbReference>
<organism evidence="5 6">
    <name type="scientific">Bacillus manliponensis</name>
    <dbReference type="NCBI Taxonomy" id="574376"/>
    <lineage>
        <taxon>Bacteria</taxon>
        <taxon>Bacillati</taxon>
        <taxon>Bacillota</taxon>
        <taxon>Bacilli</taxon>
        <taxon>Bacillales</taxon>
        <taxon>Bacillaceae</taxon>
        <taxon>Bacillus</taxon>
        <taxon>Bacillus cereus group</taxon>
    </lineage>
</organism>
<dbReference type="SMART" id="SM00422">
    <property type="entry name" value="HTH_MERR"/>
    <property type="match status" value="1"/>
</dbReference>
<protein>
    <submittedName>
        <fullName evidence="5">MerR family transcriptional regulator</fullName>
    </submittedName>
</protein>
<evidence type="ECO:0000313" key="6">
    <source>
        <dbReference type="Proteomes" id="UP000027822"/>
    </source>
</evidence>
<keyword evidence="2" id="KW-0238">DNA-binding</keyword>
<dbReference type="Pfam" id="PF13411">
    <property type="entry name" value="MerR_1"/>
    <property type="match status" value="1"/>
</dbReference>
<dbReference type="CDD" id="cd01282">
    <property type="entry name" value="HTH_MerR-like_sg3"/>
    <property type="match status" value="1"/>
</dbReference>
<evidence type="ECO:0000256" key="2">
    <source>
        <dbReference type="ARBA" id="ARBA00023125"/>
    </source>
</evidence>
<sequence>MRIGELAKQTGVSERSLRHYEEKGLLPSKRLTNGYRDFDESALEKVQLIQMYLSLGLNLEETARMIHCLEIKPDLYDNPCTSILKLYEEKLIEVTKQIELLSHIQSNLQKHITLLNKHTERD</sequence>
<evidence type="ECO:0000256" key="3">
    <source>
        <dbReference type="ARBA" id="ARBA00023163"/>
    </source>
</evidence>
<dbReference type="STRING" id="574376.BAMA_00790"/>
<evidence type="ECO:0000259" key="4">
    <source>
        <dbReference type="PROSITE" id="PS50937"/>
    </source>
</evidence>
<keyword evidence="6" id="KW-1185">Reference proteome</keyword>
<proteinExistence type="predicted"/>
<dbReference type="Gene3D" id="1.10.1660.10">
    <property type="match status" value="1"/>
</dbReference>